<evidence type="ECO:0000313" key="2">
    <source>
        <dbReference type="EMBL" id="GAA4229840.1"/>
    </source>
</evidence>
<protein>
    <recommendedName>
        <fullName evidence="4">Helix-hairpin-helix domain-containing protein</fullName>
    </recommendedName>
</protein>
<comment type="caution">
    <text evidence="2">The sequence shown here is derived from an EMBL/GenBank/DDBJ whole genome shotgun (WGS) entry which is preliminary data.</text>
</comment>
<gene>
    <name evidence="2" type="ORF">GCM10022254_23210</name>
</gene>
<dbReference type="InterPro" id="IPR010994">
    <property type="entry name" value="RuvA_2-like"/>
</dbReference>
<name>A0ABP8BXQ2_9ACTN</name>
<dbReference type="Gene3D" id="1.10.150.320">
    <property type="entry name" value="Photosystem II 12 kDa extrinsic protein"/>
    <property type="match status" value="1"/>
</dbReference>
<reference evidence="3" key="1">
    <citation type="journal article" date="2019" name="Int. J. Syst. Evol. Microbiol.">
        <title>The Global Catalogue of Microorganisms (GCM) 10K type strain sequencing project: providing services to taxonomists for standard genome sequencing and annotation.</title>
        <authorList>
            <consortium name="The Broad Institute Genomics Platform"/>
            <consortium name="The Broad Institute Genome Sequencing Center for Infectious Disease"/>
            <person name="Wu L."/>
            <person name="Ma J."/>
        </authorList>
    </citation>
    <scope>NUCLEOTIDE SEQUENCE [LARGE SCALE GENOMIC DNA]</scope>
    <source>
        <strain evidence="3">JCM 17440</strain>
    </source>
</reference>
<dbReference type="RefSeq" id="WP_344894247.1">
    <property type="nucleotide sequence ID" value="NZ_BAABAS010000005.1"/>
</dbReference>
<keyword evidence="3" id="KW-1185">Reference proteome</keyword>
<keyword evidence="1" id="KW-0472">Membrane</keyword>
<dbReference type="EMBL" id="BAABAS010000005">
    <property type="protein sequence ID" value="GAA4229840.1"/>
    <property type="molecule type" value="Genomic_DNA"/>
</dbReference>
<dbReference type="Proteomes" id="UP001501710">
    <property type="component" value="Unassembled WGS sequence"/>
</dbReference>
<sequence length="231" mass="24795">MNAPAPYEPRVPSDSMPPGRAALSVTWAALPFLSLGYATPFTFAAAALWRRSPHLMISTAAYVGVFATLLLLLPDMGKDDGAERAAGVLLFILGVVGCAHAFIIRRRVFDPHGLSAVDNEAVVERVKRRRLLRDKARDLAASDPGLARELRIGRPDLPRQYNDGGLVDVNHAPVNALTLLPGITPELAARIERVRAETGGFVSAEELSAVAGLPPDLTGDLSDYAVFVRSH</sequence>
<accession>A0ABP8BXQ2</accession>
<keyword evidence="1" id="KW-1133">Transmembrane helix</keyword>
<dbReference type="Pfam" id="PF12836">
    <property type="entry name" value="HHH_3"/>
    <property type="match status" value="1"/>
</dbReference>
<evidence type="ECO:0008006" key="4">
    <source>
        <dbReference type="Google" id="ProtNLM"/>
    </source>
</evidence>
<feature type="transmembrane region" description="Helical" evidence="1">
    <location>
        <begin position="85"/>
        <end position="104"/>
    </location>
</feature>
<organism evidence="2 3">
    <name type="scientific">Actinomadura meridiana</name>
    <dbReference type="NCBI Taxonomy" id="559626"/>
    <lineage>
        <taxon>Bacteria</taxon>
        <taxon>Bacillati</taxon>
        <taxon>Actinomycetota</taxon>
        <taxon>Actinomycetes</taxon>
        <taxon>Streptosporangiales</taxon>
        <taxon>Thermomonosporaceae</taxon>
        <taxon>Actinomadura</taxon>
    </lineage>
</organism>
<evidence type="ECO:0000256" key="1">
    <source>
        <dbReference type="SAM" id="Phobius"/>
    </source>
</evidence>
<proteinExistence type="predicted"/>
<feature type="transmembrane region" description="Helical" evidence="1">
    <location>
        <begin position="25"/>
        <end position="48"/>
    </location>
</feature>
<dbReference type="SUPFAM" id="SSF47781">
    <property type="entry name" value="RuvA domain 2-like"/>
    <property type="match status" value="1"/>
</dbReference>
<feature type="transmembrane region" description="Helical" evidence="1">
    <location>
        <begin position="55"/>
        <end position="73"/>
    </location>
</feature>
<keyword evidence="1" id="KW-0812">Transmembrane</keyword>
<evidence type="ECO:0000313" key="3">
    <source>
        <dbReference type="Proteomes" id="UP001501710"/>
    </source>
</evidence>